<dbReference type="RefSeq" id="WP_131606232.1">
    <property type="nucleotide sequence ID" value="NZ_SJSM01000001.1"/>
</dbReference>
<reference evidence="2 3" key="1">
    <citation type="submission" date="2019-02" db="EMBL/GenBank/DDBJ databases">
        <title>Pedobacter sp. RP-3-8 sp. nov., isolated from Arctic soil.</title>
        <authorList>
            <person name="Dahal R.H."/>
        </authorList>
    </citation>
    <scope>NUCLEOTIDE SEQUENCE [LARGE SCALE GENOMIC DNA]</scope>
    <source>
        <strain evidence="2 3">RP-3-8</strain>
    </source>
</reference>
<evidence type="ECO:0000313" key="3">
    <source>
        <dbReference type="Proteomes" id="UP000291117"/>
    </source>
</evidence>
<dbReference type="EMBL" id="SJSM01000001">
    <property type="protein sequence ID" value="TCC99233.1"/>
    <property type="molecule type" value="Genomic_DNA"/>
</dbReference>
<sequence length="229" mass="25800">MKLLKYKGLFLFASLVILASCGKDKQLMFSELTSVYVEAYVDSTEYTFATSPITVVNDTIDIPLRIIGTAATTDREVTFVPKGGATAKEGYHYKIGKTVIKANEFSATVPVYVYRKPGLKDSVVRVVLELKKNADFNLGFSDRLDYKITISDILSKPTLWDAVWSAYFGTYSVVKFRFLLQVTGRTNWNSYPFPADTRFMSQRAKNALLEYNQAHGDMIDEFGQVVVFP</sequence>
<dbReference type="AlphaFoldDB" id="A0A4R0NIW5"/>
<dbReference type="Pfam" id="PF16132">
    <property type="entry name" value="DUF4843"/>
    <property type="match status" value="1"/>
</dbReference>
<evidence type="ECO:0000313" key="2">
    <source>
        <dbReference type="EMBL" id="TCC99233.1"/>
    </source>
</evidence>
<dbReference type="OrthoDB" id="1094864at2"/>
<accession>A0A4R0NIW5</accession>
<comment type="caution">
    <text evidence="2">The sequence shown here is derived from an EMBL/GenBank/DDBJ whole genome shotgun (WGS) entry which is preliminary data.</text>
</comment>
<feature type="signal peptide" evidence="1">
    <location>
        <begin position="1"/>
        <end position="19"/>
    </location>
</feature>
<evidence type="ECO:0000256" key="1">
    <source>
        <dbReference type="SAM" id="SignalP"/>
    </source>
</evidence>
<proteinExistence type="predicted"/>
<dbReference type="Proteomes" id="UP000291117">
    <property type="component" value="Unassembled WGS sequence"/>
</dbReference>
<dbReference type="InterPro" id="IPR032299">
    <property type="entry name" value="DUF4843"/>
</dbReference>
<dbReference type="PROSITE" id="PS51257">
    <property type="entry name" value="PROKAR_LIPOPROTEIN"/>
    <property type="match status" value="1"/>
</dbReference>
<keyword evidence="1" id="KW-0732">Signal</keyword>
<organism evidence="2 3">
    <name type="scientific">Pedobacter hiemivivus</name>
    <dbReference type="NCBI Taxonomy" id="2530454"/>
    <lineage>
        <taxon>Bacteria</taxon>
        <taxon>Pseudomonadati</taxon>
        <taxon>Bacteroidota</taxon>
        <taxon>Sphingobacteriia</taxon>
        <taxon>Sphingobacteriales</taxon>
        <taxon>Sphingobacteriaceae</taxon>
        <taxon>Pedobacter</taxon>
    </lineage>
</organism>
<protein>
    <submittedName>
        <fullName evidence="2">DUF4843 domain-containing protein</fullName>
    </submittedName>
</protein>
<feature type="chain" id="PRO_5020982989" evidence="1">
    <location>
        <begin position="20"/>
        <end position="229"/>
    </location>
</feature>
<keyword evidence="3" id="KW-1185">Reference proteome</keyword>
<name>A0A4R0NIW5_9SPHI</name>
<gene>
    <name evidence="2" type="ORF">EZ444_00695</name>
</gene>